<sequence>FLIALTFKYEHHVRKSIVKMLPSTGIEVRENNPDFLTFTQEIDDTLRFRNKHGADLKNSPMKCCTDRTRIEYYLGTSDTLVFIEILSRLDVFDYTRGNIKPLWCLKMASSK</sequence>
<evidence type="ECO:0000313" key="2">
    <source>
        <dbReference type="Proteomes" id="UP001233999"/>
    </source>
</evidence>
<dbReference type="EMBL" id="JASPKZ010008824">
    <property type="protein sequence ID" value="KAJ9578953.1"/>
    <property type="molecule type" value="Genomic_DNA"/>
</dbReference>
<gene>
    <name evidence="1" type="ORF">L9F63_024940</name>
</gene>
<accession>A0AAD8E6C2</accession>
<proteinExistence type="predicted"/>
<organism evidence="1 2">
    <name type="scientific">Diploptera punctata</name>
    <name type="common">Pacific beetle cockroach</name>
    <dbReference type="NCBI Taxonomy" id="6984"/>
    <lineage>
        <taxon>Eukaryota</taxon>
        <taxon>Metazoa</taxon>
        <taxon>Ecdysozoa</taxon>
        <taxon>Arthropoda</taxon>
        <taxon>Hexapoda</taxon>
        <taxon>Insecta</taxon>
        <taxon>Pterygota</taxon>
        <taxon>Neoptera</taxon>
        <taxon>Polyneoptera</taxon>
        <taxon>Dictyoptera</taxon>
        <taxon>Blattodea</taxon>
        <taxon>Blaberoidea</taxon>
        <taxon>Blaberidae</taxon>
        <taxon>Diplopterinae</taxon>
        <taxon>Diploptera</taxon>
    </lineage>
</organism>
<dbReference type="AlphaFoldDB" id="A0AAD8E6C2"/>
<keyword evidence="2" id="KW-1185">Reference proteome</keyword>
<comment type="caution">
    <text evidence="1">The sequence shown here is derived from an EMBL/GenBank/DDBJ whole genome shotgun (WGS) entry which is preliminary data.</text>
</comment>
<reference evidence="1" key="2">
    <citation type="submission" date="2023-05" db="EMBL/GenBank/DDBJ databases">
        <authorList>
            <person name="Fouks B."/>
        </authorList>
    </citation>
    <scope>NUCLEOTIDE SEQUENCE</scope>
    <source>
        <strain evidence="1">Stay&amp;Tobe</strain>
        <tissue evidence="1">Testes</tissue>
    </source>
</reference>
<feature type="non-terminal residue" evidence="1">
    <location>
        <position position="1"/>
    </location>
</feature>
<feature type="non-terminal residue" evidence="1">
    <location>
        <position position="111"/>
    </location>
</feature>
<reference evidence="1" key="1">
    <citation type="journal article" date="2023" name="IScience">
        <title>Live-bearing cockroach genome reveals convergent evolutionary mechanisms linked to viviparity in insects and beyond.</title>
        <authorList>
            <person name="Fouks B."/>
            <person name="Harrison M.C."/>
            <person name="Mikhailova A.A."/>
            <person name="Marchal E."/>
            <person name="English S."/>
            <person name="Carruthers M."/>
            <person name="Jennings E.C."/>
            <person name="Chiamaka E.L."/>
            <person name="Frigard R.A."/>
            <person name="Pippel M."/>
            <person name="Attardo G.M."/>
            <person name="Benoit J.B."/>
            <person name="Bornberg-Bauer E."/>
            <person name="Tobe S.S."/>
        </authorList>
    </citation>
    <scope>NUCLEOTIDE SEQUENCE</scope>
    <source>
        <strain evidence="1">Stay&amp;Tobe</strain>
    </source>
</reference>
<name>A0AAD8E6C2_DIPPU</name>
<dbReference type="Proteomes" id="UP001233999">
    <property type="component" value="Unassembled WGS sequence"/>
</dbReference>
<evidence type="ECO:0000313" key="1">
    <source>
        <dbReference type="EMBL" id="KAJ9578953.1"/>
    </source>
</evidence>
<protein>
    <submittedName>
        <fullName evidence="1">Uncharacterized protein</fullName>
    </submittedName>
</protein>